<dbReference type="GO" id="GO:0005737">
    <property type="term" value="C:cytoplasm"/>
    <property type="evidence" value="ECO:0007669"/>
    <property type="project" value="UniProtKB-SubCell"/>
</dbReference>
<feature type="active site" description="Proton donor" evidence="8">
    <location>
        <position position="10"/>
    </location>
</feature>
<dbReference type="GO" id="GO:0016791">
    <property type="term" value="F:phosphatase activity"/>
    <property type="evidence" value="ECO:0007669"/>
    <property type="project" value="InterPro"/>
</dbReference>
<evidence type="ECO:0000256" key="5">
    <source>
        <dbReference type="ARBA" id="ARBA00023277"/>
    </source>
</evidence>
<gene>
    <name evidence="11" type="ordered locus">Curi_c06030</name>
</gene>
<dbReference type="Gene3D" id="3.40.50.1000">
    <property type="entry name" value="HAD superfamily/HAD-like"/>
    <property type="match status" value="1"/>
</dbReference>
<dbReference type="PANTHER" id="PTHR42891">
    <property type="entry name" value="D-GLYCERO-BETA-D-MANNO-HEPTOSE-1,7-BISPHOSPHATE 7-PHOSPHATASE"/>
    <property type="match status" value="1"/>
</dbReference>
<protein>
    <recommendedName>
        <fullName evidence="6 7">D,D-heptose 1,7-bisphosphate phosphatase</fullName>
        <ecNumber evidence="7">3.1.3.-</ecNumber>
    </recommendedName>
</protein>
<dbReference type="InterPro" id="IPR004446">
    <property type="entry name" value="Heptose_bisP_phosphatase"/>
</dbReference>
<feature type="site" description="Contributes to substrate recognition" evidence="9">
    <location>
        <position position="98"/>
    </location>
</feature>
<evidence type="ECO:0000256" key="2">
    <source>
        <dbReference type="ARBA" id="ARBA00022490"/>
    </source>
</evidence>
<feature type="binding site" evidence="10">
    <location>
        <position position="8"/>
    </location>
    <ligand>
        <name>Mg(2+)</name>
        <dbReference type="ChEBI" id="CHEBI:18420"/>
    </ligand>
</feature>
<feature type="binding site" evidence="10">
    <location>
        <position position="124"/>
    </location>
    <ligand>
        <name>Mg(2+)</name>
        <dbReference type="ChEBI" id="CHEBI:18420"/>
    </ligand>
</feature>
<feature type="site" description="Stabilizes the phosphoryl group" evidence="9">
    <location>
        <position position="50"/>
    </location>
</feature>
<dbReference type="RefSeq" id="WP_014966814.1">
    <property type="nucleotide sequence ID" value="NC_018664.1"/>
</dbReference>
<dbReference type="STRING" id="1128398.Curi_c06030"/>
<organism evidence="11 12">
    <name type="scientific">Gottschalkia acidurici (strain ATCC 7906 / DSM 604 / BCRC 14475 / CIP 104303 / KCTC 5404 / NCIMB 10678 / 9a)</name>
    <name type="common">Clostridium acidurici</name>
    <dbReference type="NCBI Taxonomy" id="1128398"/>
    <lineage>
        <taxon>Bacteria</taxon>
        <taxon>Bacillati</taxon>
        <taxon>Bacillota</taxon>
        <taxon>Tissierellia</taxon>
        <taxon>Tissierellales</taxon>
        <taxon>Gottschalkiaceae</taxon>
        <taxon>Gottschalkia</taxon>
    </lineage>
</organism>
<dbReference type="NCBIfam" id="TIGR01656">
    <property type="entry name" value="Histidinol-ppas"/>
    <property type="match status" value="1"/>
</dbReference>
<dbReference type="Pfam" id="PF13242">
    <property type="entry name" value="Hydrolase_like"/>
    <property type="match status" value="1"/>
</dbReference>
<dbReference type="InterPro" id="IPR006549">
    <property type="entry name" value="HAD-SF_hydro_IIIA"/>
</dbReference>
<keyword evidence="3 10" id="KW-0479">Metal-binding</keyword>
<dbReference type="EMBL" id="CP003326">
    <property type="protein sequence ID" value="AFS77677.1"/>
    <property type="molecule type" value="Genomic_DNA"/>
</dbReference>
<evidence type="ECO:0000256" key="7">
    <source>
        <dbReference type="PIRNR" id="PIRNR004682"/>
    </source>
</evidence>
<comment type="similarity">
    <text evidence="7">Belongs to the gmhB family.</text>
</comment>
<name>K0AY25_GOTA9</name>
<evidence type="ECO:0000256" key="1">
    <source>
        <dbReference type="ARBA" id="ARBA00004496"/>
    </source>
</evidence>
<dbReference type="eggNOG" id="COG0241">
    <property type="taxonomic scope" value="Bacteria"/>
</dbReference>
<keyword evidence="5 7" id="KW-0119">Carbohydrate metabolism</keyword>
<keyword evidence="4 7" id="KW-0378">Hydrolase</keyword>
<comment type="cofactor">
    <cofactor evidence="10">
        <name>Zn(2+)</name>
        <dbReference type="ChEBI" id="CHEBI:29105"/>
    </cofactor>
</comment>
<keyword evidence="10" id="KW-0862">Zinc</keyword>
<dbReference type="InterPro" id="IPR036412">
    <property type="entry name" value="HAD-like_sf"/>
</dbReference>
<dbReference type="KEGG" id="cad:Curi_c06030"/>
<dbReference type="AlphaFoldDB" id="K0AY25"/>
<dbReference type="EC" id="3.1.3.-" evidence="7"/>
<keyword evidence="12" id="KW-1185">Reference proteome</keyword>
<dbReference type="Proteomes" id="UP000006094">
    <property type="component" value="Chromosome"/>
</dbReference>
<dbReference type="PANTHER" id="PTHR42891:SF1">
    <property type="entry name" value="D-GLYCERO-BETA-D-MANNO-HEPTOSE-1,7-BISPHOSPHATE 7-PHOSPHATASE"/>
    <property type="match status" value="1"/>
</dbReference>
<evidence type="ECO:0000313" key="12">
    <source>
        <dbReference type="Proteomes" id="UP000006094"/>
    </source>
</evidence>
<dbReference type="OrthoDB" id="9801899at2"/>
<dbReference type="InterPro" id="IPR006543">
    <property type="entry name" value="Histidinol-phos"/>
</dbReference>
<proteinExistence type="inferred from homology"/>
<evidence type="ECO:0000256" key="6">
    <source>
        <dbReference type="ARBA" id="ARBA00031828"/>
    </source>
</evidence>
<reference evidence="11 12" key="1">
    <citation type="journal article" date="2012" name="PLoS ONE">
        <title>The purine-utilizing bacterium Clostridium acidurici 9a: a genome-guided metabolic reconsideration.</title>
        <authorList>
            <person name="Hartwich K."/>
            <person name="Poehlein A."/>
            <person name="Daniel R."/>
        </authorList>
    </citation>
    <scope>NUCLEOTIDE SEQUENCE [LARGE SCALE GENOMIC DNA]</scope>
    <source>
        <strain evidence="12">ATCC 7906 / DSM 604 / BCRC 14475 / CIP 104303 / KCTC 5404 / NCIMB 10678 / 9a</strain>
    </source>
</reference>
<dbReference type="PATRIC" id="fig|1128398.3.peg.636"/>
<dbReference type="NCBIfam" id="TIGR01662">
    <property type="entry name" value="HAD-SF-IIIA"/>
    <property type="match status" value="1"/>
</dbReference>
<keyword evidence="2 7" id="KW-0963">Cytoplasm</keyword>
<comment type="subcellular location">
    <subcellularLocation>
        <location evidence="1 7">Cytoplasm</location>
    </subcellularLocation>
</comment>
<evidence type="ECO:0000256" key="4">
    <source>
        <dbReference type="ARBA" id="ARBA00022801"/>
    </source>
</evidence>
<feature type="binding site" evidence="10">
    <location>
        <position position="10"/>
    </location>
    <ligand>
        <name>Mg(2+)</name>
        <dbReference type="ChEBI" id="CHEBI:18420"/>
    </ligand>
</feature>
<sequence length="167" mass="19054">MTRAIFLDRDGVINDNTKHVNKPEDLIIYEEAKKGMKKLYDKGYELFIVTNQGGIEMGHLIESDLDKIHAKLEKELEDYCKIREIKYCPDFNKKSYCRKPNPGMLLELKDKYKIDMKNSWMVGDLQTDIDAGINAGCNTAKIGKKSPNADIVGQNLDEVAEKIINLI</sequence>
<dbReference type="GO" id="GO:0005975">
    <property type="term" value="P:carbohydrate metabolic process"/>
    <property type="evidence" value="ECO:0007669"/>
    <property type="project" value="InterPro"/>
</dbReference>
<accession>K0AY25</accession>
<evidence type="ECO:0000256" key="8">
    <source>
        <dbReference type="PIRSR" id="PIRSR004682-1"/>
    </source>
</evidence>
<dbReference type="InterPro" id="IPR023214">
    <property type="entry name" value="HAD_sf"/>
</dbReference>
<feature type="binding site" evidence="10">
    <location>
        <position position="97"/>
    </location>
    <ligand>
        <name>Zn(2+)</name>
        <dbReference type="ChEBI" id="CHEBI:29105"/>
    </ligand>
</feature>
<evidence type="ECO:0000313" key="11">
    <source>
        <dbReference type="EMBL" id="AFS77677.1"/>
    </source>
</evidence>
<comment type="cofactor">
    <cofactor evidence="10">
        <name>Mg(2+)</name>
        <dbReference type="ChEBI" id="CHEBI:18420"/>
    </cofactor>
</comment>
<feature type="site" description="Stabilizes the phosphoryl group" evidence="9">
    <location>
        <position position="99"/>
    </location>
</feature>
<feature type="active site" description="Nucleophile" evidence="8">
    <location>
        <position position="8"/>
    </location>
</feature>
<keyword evidence="10" id="KW-0460">Magnesium</keyword>
<feature type="binding site" evidence="10">
    <location>
        <position position="88"/>
    </location>
    <ligand>
        <name>Zn(2+)</name>
        <dbReference type="ChEBI" id="CHEBI:29105"/>
    </ligand>
</feature>
<evidence type="ECO:0000256" key="3">
    <source>
        <dbReference type="ARBA" id="ARBA00022723"/>
    </source>
</evidence>
<dbReference type="SUPFAM" id="SSF56784">
    <property type="entry name" value="HAD-like"/>
    <property type="match status" value="1"/>
</dbReference>
<dbReference type="PIRSF" id="PIRSF004682">
    <property type="entry name" value="GmhB"/>
    <property type="match status" value="1"/>
</dbReference>
<evidence type="ECO:0000256" key="9">
    <source>
        <dbReference type="PIRSR" id="PIRSR004682-3"/>
    </source>
</evidence>
<evidence type="ECO:0000256" key="10">
    <source>
        <dbReference type="PIRSR" id="PIRSR004682-4"/>
    </source>
</evidence>
<dbReference type="GO" id="GO:0046872">
    <property type="term" value="F:metal ion binding"/>
    <property type="evidence" value="ECO:0007669"/>
    <property type="project" value="UniProtKB-KW"/>
</dbReference>
<dbReference type="HOGENOM" id="CLU_085077_1_1_9"/>